<dbReference type="InterPro" id="IPR036390">
    <property type="entry name" value="WH_DNA-bd_sf"/>
</dbReference>
<dbReference type="Gene3D" id="1.10.10.10">
    <property type="entry name" value="Winged helix-like DNA-binding domain superfamily/Winged helix DNA-binding domain"/>
    <property type="match status" value="1"/>
</dbReference>
<dbReference type="InterPro" id="IPR036388">
    <property type="entry name" value="WH-like_DNA-bd_sf"/>
</dbReference>
<organism evidence="3">
    <name type="scientific">Acidobacterium capsulatum</name>
    <dbReference type="NCBI Taxonomy" id="33075"/>
    <lineage>
        <taxon>Bacteria</taxon>
        <taxon>Pseudomonadati</taxon>
        <taxon>Acidobacteriota</taxon>
        <taxon>Terriglobia</taxon>
        <taxon>Terriglobales</taxon>
        <taxon>Acidobacteriaceae</taxon>
        <taxon>Acidobacterium</taxon>
    </lineage>
</organism>
<dbReference type="SUPFAM" id="SSF46785">
    <property type="entry name" value="Winged helix' DNA-binding domain"/>
    <property type="match status" value="1"/>
</dbReference>
<dbReference type="Pfam" id="PF12802">
    <property type="entry name" value="MarR_2"/>
    <property type="match status" value="1"/>
</dbReference>
<feature type="domain" description="HTH marR-type" evidence="2">
    <location>
        <begin position="38"/>
        <end position="170"/>
    </location>
</feature>
<sequence length="176" mass="19159">MEESLSTGTSSKKSSPPNRPGAVDQPTGAEPLPSGTVVDRIVLEMRRFIAASIFFNARAAEKTGLGMTDMQMLHMLQLYGPSTPGYLARCTGLSSGGITVALDRLEKAGYVRREPNPADRRSLLVTLAAGKLRKLQGMYAGVERESRAAIARLPPRDQEAVVRFFESLHQVDSDRI</sequence>
<dbReference type="GO" id="GO:0003700">
    <property type="term" value="F:DNA-binding transcription factor activity"/>
    <property type="evidence" value="ECO:0007669"/>
    <property type="project" value="InterPro"/>
</dbReference>
<dbReference type="GO" id="GO:0006950">
    <property type="term" value="P:response to stress"/>
    <property type="evidence" value="ECO:0007669"/>
    <property type="project" value="TreeGrafter"/>
</dbReference>
<evidence type="ECO:0000256" key="1">
    <source>
        <dbReference type="SAM" id="MobiDB-lite"/>
    </source>
</evidence>
<dbReference type="InterPro" id="IPR000835">
    <property type="entry name" value="HTH_MarR-typ"/>
</dbReference>
<evidence type="ECO:0000313" key="3">
    <source>
        <dbReference type="EMBL" id="HGY93673.1"/>
    </source>
</evidence>
<dbReference type="SMART" id="SM00347">
    <property type="entry name" value="HTH_MARR"/>
    <property type="match status" value="1"/>
</dbReference>
<dbReference type="AlphaFoldDB" id="A0A7V5CSE8"/>
<dbReference type="PANTHER" id="PTHR33164">
    <property type="entry name" value="TRANSCRIPTIONAL REGULATOR, MARR FAMILY"/>
    <property type="match status" value="1"/>
</dbReference>
<proteinExistence type="predicted"/>
<comment type="caution">
    <text evidence="3">The sequence shown here is derived from an EMBL/GenBank/DDBJ whole genome shotgun (WGS) entry which is preliminary data.</text>
</comment>
<dbReference type="InterPro" id="IPR039422">
    <property type="entry name" value="MarR/SlyA-like"/>
</dbReference>
<feature type="compositionally biased region" description="Low complexity" evidence="1">
    <location>
        <begin position="1"/>
        <end position="15"/>
    </location>
</feature>
<dbReference type="PROSITE" id="PS50995">
    <property type="entry name" value="HTH_MARR_2"/>
    <property type="match status" value="1"/>
</dbReference>
<accession>A0A7V5CSE8</accession>
<name>A0A7V5CSE8_9BACT</name>
<dbReference type="PANTHER" id="PTHR33164:SF106">
    <property type="entry name" value="TRANSCRIPTIONAL REGULATORY PROTEIN"/>
    <property type="match status" value="1"/>
</dbReference>
<evidence type="ECO:0000259" key="2">
    <source>
        <dbReference type="PROSITE" id="PS50995"/>
    </source>
</evidence>
<gene>
    <name evidence="3" type="ORF">ENW50_03140</name>
</gene>
<feature type="region of interest" description="Disordered" evidence="1">
    <location>
        <begin position="1"/>
        <end position="34"/>
    </location>
</feature>
<dbReference type="EMBL" id="DTKL01000018">
    <property type="protein sequence ID" value="HGY93673.1"/>
    <property type="molecule type" value="Genomic_DNA"/>
</dbReference>
<protein>
    <submittedName>
        <fullName evidence="3">MarR family transcriptional regulator</fullName>
    </submittedName>
</protein>
<reference evidence="3" key="1">
    <citation type="journal article" date="2020" name="mSystems">
        <title>Genome- and Community-Level Interaction Insights into Carbon Utilization and Element Cycling Functions of Hydrothermarchaeota in Hydrothermal Sediment.</title>
        <authorList>
            <person name="Zhou Z."/>
            <person name="Liu Y."/>
            <person name="Xu W."/>
            <person name="Pan J."/>
            <person name="Luo Z.H."/>
            <person name="Li M."/>
        </authorList>
    </citation>
    <scope>NUCLEOTIDE SEQUENCE [LARGE SCALE GENOMIC DNA]</scope>
    <source>
        <strain evidence="3">SpSt-855</strain>
    </source>
</reference>